<gene>
    <name evidence="2" type="ORF">ACFPTO_15605</name>
</gene>
<keyword evidence="2" id="KW-0328">Glycosyltransferase</keyword>
<evidence type="ECO:0000313" key="3">
    <source>
        <dbReference type="Proteomes" id="UP001596103"/>
    </source>
</evidence>
<proteinExistence type="predicted"/>
<dbReference type="EMBL" id="JBHSMP010000017">
    <property type="protein sequence ID" value="MFC5430215.1"/>
    <property type="molecule type" value="Genomic_DNA"/>
</dbReference>
<dbReference type="PANTHER" id="PTHR22916:SF3">
    <property type="entry name" value="UDP-GLCNAC:BETAGAL BETA-1,3-N-ACETYLGLUCOSAMINYLTRANSFERASE-LIKE PROTEIN 1"/>
    <property type="match status" value="1"/>
</dbReference>
<dbReference type="InterPro" id="IPR001173">
    <property type="entry name" value="Glyco_trans_2-like"/>
</dbReference>
<evidence type="ECO:0000259" key="1">
    <source>
        <dbReference type="Pfam" id="PF00535"/>
    </source>
</evidence>
<comment type="caution">
    <text evidence="2">The sequence shown here is derived from an EMBL/GenBank/DDBJ whole genome shotgun (WGS) entry which is preliminary data.</text>
</comment>
<dbReference type="Proteomes" id="UP001596103">
    <property type="component" value="Unassembled WGS sequence"/>
</dbReference>
<dbReference type="Gene3D" id="3.90.550.10">
    <property type="entry name" value="Spore Coat Polysaccharide Biosynthesis Protein SpsA, Chain A"/>
    <property type="match status" value="1"/>
</dbReference>
<feature type="domain" description="Glycosyltransferase 2-like" evidence="1">
    <location>
        <begin position="5"/>
        <end position="134"/>
    </location>
</feature>
<evidence type="ECO:0000313" key="2">
    <source>
        <dbReference type="EMBL" id="MFC5430215.1"/>
    </source>
</evidence>
<dbReference type="SUPFAM" id="SSF53448">
    <property type="entry name" value="Nucleotide-diphospho-sugar transferases"/>
    <property type="match status" value="1"/>
</dbReference>
<organism evidence="2 3">
    <name type="scientific">Paraburkholderia denitrificans</name>
    <dbReference type="NCBI Taxonomy" id="694025"/>
    <lineage>
        <taxon>Bacteria</taxon>
        <taxon>Pseudomonadati</taxon>
        <taxon>Pseudomonadota</taxon>
        <taxon>Betaproteobacteria</taxon>
        <taxon>Burkholderiales</taxon>
        <taxon>Burkholderiaceae</taxon>
        <taxon>Paraburkholderia</taxon>
    </lineage>
</organism>
<keyword evidence="3" id="KW-1185">Reference proteome</keyword>
<name>A0ABW0JBE3_9BURK</name>
<keyword evidence="2" id="KW-0808">Transferase</keyword>
<dbReference type="PANTHER" id="PTHR22916">
    <property type="entry name" value="GLYCOSYLTRANSFERASE"/>
    <property type="match status" value="1"/>
</dbReference>
<protein>
    <submittedName>
        <fullName evidence="2">Glycosyltransferase</fullName>
        <ecNumber evidence="2">2.4.-.-</ecNumber>
    </submittedName>
</protein>
<dbReference type="InterPro" id="IPR029044">
    <property type="entry name" value="Nucleotide-diphossugar_trans"/>
</dbReference>
<dbReference type="GO" id="GO:0016757">
    <property type="term" value="F:glycosyltransferase activity"/>
    <property type="evidence" value="ECO:0007669"/>
    <property type="project" value="UniProtKB-KW"/>
</dbReference>
<dbReference type="RefSeq" id="WP_377712475.1">
    <property type="nucleotide sequence ID" value="NZ_JBHSMP010000017.1"/>
</dbReference>
<sequence length="353" mass="39488">MKSVSVAMATYNGAAYLQAQLDSLAKQQRLPAELVVTDDGSTDDTLAILAEFTRTAPFPVRVHANVQRLGYRANFMHAAGLCQSEVIAFCDQDDVWSSDKLRRCADALESTDALMVCHNAIVTDSVLNPIDTLTRDALARPYNPPLSIDPMRHALGFTLVFDRQFIQFSTLWDRSVDLNDFRSHEGHDQWFFFLGSVFGPVVYIESPLAHYRRHAATATSTRWAGASQVSQAVHFLFECLPRWEMHALAFERRAEILEDIASRPACSHAAAARAGAEKYRALARLYRKRVELYSSNTLVHRMRLFARIIASGGYRSANVWAKGPKSAVKDLLAGVFRLSHLIPAAARTRLRGY</sequence>
<reference evidence="3" key="1">
    <citation type="journal article" date="2019" name="Int. J. Syst. Evol. Microbiol.">
        <title>The Global Catalogue of Microorganisms (GCM) 10K type strain sequencing project: providing services to taxonomists for standard genome sequencing and annotation.</title>
        <authorList>
            <consortium name="The Broad Institute Genomics Platform"/>
            <consortium name="The Broad Institute Genome Sequencing Center for Infectious Disease"/>
            <person name="Wu L."/>
            <person name="Ma J."/>
        </authorList>
    </citation>
    <scope>NUCLEOTIDE SEQUENCE [LARGE SCALE GENOMIC DNA]</scope>
    <source>
        <strain evidence="3">CCUG 56042</strain>
    </source>
</reference>
<dbReference type="Pfam" id="PF00535">
    <property type="entry name" value="Glycos_transf_2"/>
    <property type="match status" value="1"/>
</dbReference>
<dbReference type="EC" id="2.4.-.-" evidence="2"/>
<accession>A0ABW0JBE3</accession>